<protein>
    <submittedName>
        <fullName evidence="8">Gp041L</fullName>
    </submittedName>
</protein>
<reference evidence="8 9" key="23">
    <citation type="journal article" date="1999" name="Virology">
        <title>The complete genome sequence of shope (Rabbit) fibroma virus.</title>
        <authorList>
            <person name="Willer D.O."/>
            <person name="McFadden G."/>
            <person name="Evans D.H."/>
        </authorList>
    </citation>
    <scope>NUCLEOTIDE SEQUENCE [LARGE SCALE GENOMIC DNA]</scope>
    <source>
        <strain evidence="8 9">Kasza</strain>
    </source>
</reference>
<organism evidence="9">
    <name type="scientific">Rabbit fibroma virus (strain Kasza)</name>
    <name type="common">RFV</name>
    <name type="synonym">Shope fibroma virus (strain Kasza)</name>
    <dbReference type="NCBI Taxonomy" id="10272"/>
    <lineage>
        <taxon>Viruses</taxon>
        <taxon>Varidnaviria</taxon>
        <taxon>Bamfordvirae</taxon>
        <taxon>Nucleocytoviricota</taxon>
        <taxon>Pokkesviricetes</taxon>
        <taxon>Chitovirales</taxon>
        <taxon>Poxviridae</taxon>
        <taxon>Chordopoxvirinae</taxon>
        <taxon>Leporipoxvirus</taxon>
        <taxon>Leporipoxvirus shope</taxon>
        <taxon>Rabbit fibroma virus</taxon>
    </lineage>
</organism>
<keyword evidence="6 7" id="KW-0472">Membrane</keyword>
<reference evidence="9" key="13">
    <citation type="journal article" date="1992" name="J. Gen. Virol.">
        <title>Nucleotide sequence analysis of a unique near-terminal region of the tumorigenic poxvirus, Shope fibroma virus.</title>
        <authorList>
            <person name="Massung R.F."/>
            <person name="McFadden G."/>
            <person name="Moyer R.W."/>
        </authorList>
    </citation>
    <scope>NUCLEOTIDE SEQUENCE [LARGE SCALE GENOMIC DNA]</scope>
    <source>
        <strain evidence="9">Kasza</strain>
    </source>
</reference>
<reference evidence="9" key="7">
    <citation type="journal article" date="1990" name="Virology">
        <title>Identification and DNA sequence of the Shope fibroma virus DNA topoisomerase gene.</title>
        <authorList>
            <person name="Upton C."/>
            <person name="Opgenorth A."/>
            <person name="Traktman P."/>
            <person name="McFadden G."/>
        </authorList>
    </citation>
    <scope>NUCLEOTIDE SEQUENCE [LARGE SCALE GENOMIC DNA]</scope>
    <source>
        <strain evidence="9">Kasza</strain>
    </source>
</reference>
<reference evidence="9" key="9">
    <citation type="journal article" date="1990" name="Virology">
        <title>Tumorigenic poxviruses: characterization of the expression of an epidermal growth factor related gene in Shope fibroma virus.</title>
        <authorList>
            <person name="Chang W."/>
            <person name="Macaulay C."/>
            <person name="Hu S.L."/>
            <person name="Tam J.P."/>
            <person name="McFadden G."/>
        </authorList>
    </citation>
    <scope>NUCLEOTIDE SEQUENCE [LARGE SCALE GENOMIC DNA]</scope>
    <source>
        <strain evidence="9">Kasza</strain>
    </source>
</reference>
<reference evidence="9" key="18">
    <citation type="journal article" date="1995" name="Virology">
        <title>Myxoma virus and Shope fibroma virus encode dual-specificity tyrosine/serine phosphatases which are essential for virus viability.</title>
        <authorList>
            <person name="Mossman K."/>
            <person name="Ostergaard H."/>
            <person name="Upton C."/>
            <person name="McFadden G."/>
        </authorList>
    </citation>
    <scope>NUCLEOTIDE SEQUENCE [LARGE SCALE GENOMIC DNA]</scope>
    <source>
        <strain evidence="9">Kasza</strain>
    </source>
</reference>
<reference evidence="9" key="4">
    <citation type="journal article" date="1986" name="Virology">
        <title>Tumorigenic poxviruses: analysis of viral DNA sequences implicated in the tumorigenicity of Shope fibroma virus and malignant rabbit virus.</title>
        <authorList>
            <person name="Upton C."/>
            <person name="McFadden G."/>
        </authorList>
    </citation>
    <scope>NUCLEOTIDE SEQUENCE [LARGE SCALE GENOMIC DNA]</scope>
    <source>
        <strain evidence="9">Kasza</strain>
    </source>
</reference>
<reference evidence="9" key="20">
    <citation type="journal article" date="1997" name="Virology">
        <title>The T1/35kDa family of poxvirus-secreted proteins bind chemokines and modulate leukocyte influx into virus-infected tissues.</title>
        <authorList>
            <person name="Graham K.A."/>
            <person name="Lalani A.S."/>
            <person name="Macen J.L."/>
            <person name="Ness T.L."/>
            <person name="Barry M."/>
            <person name="Liu L.Y."/>
            <person name="Lucas A."/>
            <person name="Clark-Lewis I."/>
            <person name="Moyer R.W."/>
            <person name="McFadden G."/>
        </authorList>
    </citation>
    <scope>NUCLEOTIDE SEQUENCE [LARGE SCALE GENOMIC DNA]</scope>
    <source>
        <strain evidence="9">Kasza</strain>
    </source>
</reference>
<dbReference type="GO" id="GO:0055036">
    <property type="term" value="C:virion membrane"/>
    <property type="evidence" value="ECO:0007669"/>
    <property type="project" value="UniProtKB-SubCell"/>
</dbReference>
<dbReference type="Pfam" id="PF04713">
    <property type="entry name" value="Pox_I5"/>
    <property type="match status" value="1"/>
</dbReference>
<comment type="subcellular location">
    <subcellularLocation>
        <location evidence="1">Virion membrane</location>
        <topology evidence="1">Multi-pass membrane protein</topology>
    </subcellularLocation>
</comment>
<reference evidence="9" key="17">
    <citation type="journal article" date="1994" name="Virology">
        <title>Characterization of the Shope fibroma virus DNA ligase gene.</title>
        <authorList>
            <person name="Parks R.J."/>
            <person name="Lichty B.D."/>
            <person name="Karakis C."/>
            <person name="Evans D.H."/>
        </authorList>
    </citation>
    <scope>NUCLEOTIDE SEQUENCE [LARGE SCALE GENOMIC DNA]</scope>
    <source>
        <strain evidence="9">Kasza</strain>
    </source>
</reference>
<evidence type="ECO:0000256" key="1">
    <source>
        <dbReference type="ARBA" id="ARBA00004385"/>
    </source>
</evidence>
<evidence type="ECO:0000256" key="3">
    <source>
        <dbReference type="ARBA" id="ARBA00022844"/>
    </source>
</evidence>
<sequence>MALTAKEVISFIWMTLLFVVMLLAGSALLFKTYAPHKVVMTRSAAFMRVVNYFELVAILVFIPGTVSLYWSYVKSLRF</sequence>
<accession>Q9Q930</accession>
<evidence type="ECO:0000256" key="6">
    <source>
        <dbReference type="ARBA" id="ARBA00023136"/>
    </source>
</evidence>
<reference evidence="9" key="21">
    <citation type="journal article" date="1999" name="J. Mol. Biol.">
        <title>Shope fibroma virus DNA topoisomerase catalyses holliday junction resolution and hairpin formation in vitro.</title>
        <authorList>
            <person name="Palaniyar N."/>
            <person name="Gerasimopoulos E."/>
            <person name="Evans D.H."/>
        </authorList>
    </citation>
    <scope>NUCLEOTIDE SEQUENCE [LARGE SCALE GENOMIC DNA]</scope>
    <source>
        <strain evidence="9">Kasza</strain>
    </source>
</reference>
<name>Q9Q930_RFVKA</name>
<reference evidence="9" key="6">
    <citation type="journal article" date="1988" name="Virology">
        <title>Tumorigenic poxviruses: fine analysis of the recombination junctions in malignant rabbit fibroma virus, a recombinant between Shope fibroma virus and myxoma virus.</title>
        <authorList>
            <person name="Upton C."/>
            <person name="Macen J.L."/>
            <person name="Maranchuk R.A."/>
            <person name="DeLange A.M."/>
            <person name="McFadden G."/>
        </authorList>
    </citation>
    <scope>NUCLEOTIDE SEQUENCE [LARGE SCALE GENOMIC DNA]</scope>
    <source>
        <strain evidence="9">Kasza</strain>
    </source>
</reference>
<evidence type="ECO:0000256" key="4">
    <source>
        <dbReference type="ARBA" id="ARBA00022921"/>
    </source>
</evidence>
<reference evidence="9" key="2">
    <citation type="journal article" date="1986" name="J. Virol.">
        <title>Identification and nucleotide sequence of the thymidine kinase gene of Shope fibroma virus.</title>
        <authorList>
            <person name="Upton C."/>
            <person name="McFadden G."/>
        </authorList>
    </citation>
    <scope>NUCLEOTIDE SEQUENCE [LARGE SCALE GENOMIC DNA]</scope>
    <source>
        <strain evidence="9">Kasza</strain>
    </source>
</reference>
<evidence type="ECO:0000256" key="2">
    <source>
        <dbReference type="ARBA" id="ARBA00022692"/>
    </source>
</evidence>
<reference evidence="9" key="19">
    <citation type="journal article" date="1995" name="Virology">
        <title>Species specificity of ectromelia virus and vaccinia virus interferon-gamma binding proteins.</title>
        <authorList>
            <person name="Mossman K."/>
            <person name="Upton C."/>
            <person name="Buller R.M."/>
            <person name="McFadden G."/>
        </authorList>
    </citation>
    <scope>NUCLEOTIDE SEQUENCE [LARGE SCALE GENOMIC DNA]</scope>
    <source>
        <strain evidence="9">Kasza</strain>
    </source>
</reference>
<keyword evidence="5 7" id="KW-1133">Transmembrane helix</keyword>
<dbReference type="RefSeq" id="NP_051930.1">
    <property type="nucleotide sequence ID" value="NC_001266.1"/>
</dbReference>
<reference evidence="8 9" key="12">
    <citation type="journal article" date="1991" name="Virology">
        <title>Sequence and analysis of a portion of the genomes of Shope fibroma virus and malignant rabbit fibroma virus that is important for viral replication in lymphocytes.</title>
        <authorList>
            <person name="Strayer D.S."/>
            <person name="Jerng H.H."/>
            <person name="O'Connor K."/>
        </authorList>
    </citation>
    <scope>NUCLEOTIDE SEQUENCE [LARGE SCALE GENOMIC DNA]</scope>
    <source>
        <strain evidence="8 9">Kasza</strain>
    </source>
</reference>
<reference evidence="9" key="8">
    <citation type="journal article" date="1990" name="Virology">
        <title>The complete DNA sequence of vaccinia virus.</title>
        <authorList>
            <person name="Goebel S.J."/>
            <person name="Johnson G.P."/>
            <person name="Perkus M.E."/>
            <person name="Davis S.W."/>
            <person name="Winslow J.P."/>
            <person name="Paoletti E."/>
        </authorList>
    </citation>
    <scope>NUCLEOTIDE SEQUENCE [LARGE SCALE GENOMIC DNA]</scope>
    <source>
        <strain evidence="9">Kasza</strain>
    </source>
</reference>
<evidence type="ECO:0000313" key="9">
    <source>
        <dbReference type="Proteomes" id="UP000000868"/>
    </source>
</evidence>
<reference evidence="9" key="14">
    <citation type="journal article" date="1992" name="Virus Res.">
        <title>Sequence and analysis of the BamHI 'D' fragment of Shope fibroma virus: comparison with similar regions of related poxviruses.</title>
        <authorList>
            <person name="Strayer D.S."/>
            <person name="Jerng H.H."/>
        </authorList>
    </citation>
    <scope>NUCLEOTIDE SEQUENCE [LARGE SCALE GENOMIC DNA]</scope>
    <source>
        <strain evidence="9">Kasza</strain>
    </source>
</reference>
<dbReference type="Proteomes" id="UP000000868">
    <property type="component" value="Segment"/>
</dbReference>
<evidence type="ECO:0000256" key="7">
    <source>
        <dbReference type="SAM" id="Phobius"/>
    </source>
</evidence>
<keyword evidence="3" id="KW-0946">Virion</keyword>
<organismHost>
    <name type="scientific">Oryctolagus cuniculus</name>
    <name type="common">Rabbit</name>
    <dbReference type="NCBI Taxonomy" id="9986"/>
</organismHost>
<reference evidence="9" key="10">
    <citation type="journal article" date="1991" name="Biochem. Biophys. Res. Commun.">
        <title>T2 open reading frame from the Shope fibroma virus encodes a soluble form of the TNF receptor.</title>
        <authorList>
            <person name="Smith C.A."/>
            <person name="Davis T."/>
            <person name="Wignall J.M."/>
            <person name="Din W.S."/>
            <person name="Farrah T."/>
            <person name="Upton C."/>
            <person name="McFadden G."/>
            <person name="Goodwin R.G."/>
        </authorList>
    </citation>
    <scope>NUCLEOTIDE SEQUENCE [LARGE SCALE GENOMIC DNA]</scope>
    <source>
        <strain evidence="9">Kasza</strain>
    </source>
</reference>
<keyword evidence="9" id="KW-1185">Reference proteome</keyword>
<gene>
    <name evidence="8" type="primary">s041L</name>
</gene>
<evidence type="ECO:0000256" key="5">
    <source>
        <dbReference type="ARBA" id="ARBA00022989"/>
    </source>
</evidence>
<feature type="transmembrane region" description="Helical" evidence="7">
    <location>
        <begin position="12"/>
        <end position="30"/>
    </location>
</feature>
<reference evidence="9" key="5">
    <citation type="journal article" date="1987" name="Virology">
        <title>Tumorigenic poxviruses: genomic organization and DNA sequence of the telomeric region of the Shope fibroma virus genome.</title>
        <authorList>
            <person name="Upton C."/>
            <person name="DeLange A.M."/>
            <person name="McFadden G."/>
        </authorList>
    </citation>
    <scope>NUCLEOTIDE SEQUENCE [LARGE SCALE GENOMIC DNA]</scope>
    <source>
        <strain evidence="9">Kasza</strain>
    </source>
</reference>
<dbReference type="InterPro" id="IPR006803">
    <property type="entry name" value="Poxvirus_I5"/>
</dbReference>
<reference evidence="9" key="16">
    <citation type="journal article" date="1994" name="J. Virol.">
        <title>A poxvirus protein with a RING finger motif binds zinc and localizes in virus factories.</title>
        <authorList>
            <person name="Upton C."/>
            <person name="Schiff L."/>
            <person name="Rice S.A."/>
            <person name="Dowdeswell T."/>
            <person name="Yang X."/>
            <person name="McFadden G."/>
        </authorList>
    </citation>
    <scope>NUCLEOTIDE SEQUENCE [LARGE SCALE GENOMIC DNA]</scope>
    <source>
        <strain evidence="9">Kasza</strain>
    </source>
</reference>
<feature type="transmembrane region" description="Helical" evidence="7">
    <location>
        <begin position="51"/>
        <end position="72"/>
    </location>
</feature>
<evidence type="ECO:0000313" key="8">
    <source>
        <dbReference type="EMBL" id="AAF17923.1"/>
    </source>
</evidence>
<keyword evidence="2 7" id="KW-0812">Transmembrane</keyword>
<proteinExistence type="predicted"/>
<reference evidence="9" key="11">
    <citation type="journal article" date="1991" name="Virology">
        <title>Identification and DNA sequence of the large subunit of the capping enzyme from Shope fibroma virus.</title>
        <authorList>
            <person name="Upton C."/>
            <person name="Stuart D."/>
            <person name="McFadden G."/>
        </authorList>
    </citation>
    <scope>NUCLEOTIDE SEQUENCE [LARGE SCALE GENOMIC DNA]</scope>
    <source>
        <strain evidence="9">Kasza</strain>
    </source>
</reference>
<reference evidence="9" key="15">
    <citation type="journal article" date="1993" name="Proc. Natl. Acad. Sci. U.S.A.">
        <title>Identification of a poxvirus gene encoding a uracil-DNA glycosylase.</title>
        <authorList>
            <person name="Upton C."/>
            <person name="Stuart D.T."/>
            <person name="McFadden G."/>
        </authorList>
    </citation>
    <scope>NUCLEOTIDE SEQUENCE [LARGE SCALE GENOMIC DNA]</scope>
    <source>
        <strain evidence="9">Kasza</strain>
    </source>
</reference>
<reference evidence="9" key="3">
    <citation type="journal article" date="1986" name="Mol. Cell. Biol.">
        <title>DNA sequence homology between the terminal inverted repeats of Shope fibroma virus and an endogenous cellular plasmid species.</title>
        <authorList>
            <person name="Upton C."/>
            <person name="McFadden G."/>
        </authorList>
    </citation>
    <scope>NUCLEOTIDE SEQUENCE [LARGE SCALE GENOMIC DNA]</scope>
    <source>
        <strain evidence="9">Kasza</strain>
    </source>
</reference>
<dbReference type="EMBL" id="AF170722">
    <property type="protein sequence ID" value="AAF17923.1"/>
    <property type="molecule type" value="Genomic_DNA"/>
</dbReference>
<reference evidence="8 9" key="1">
    <citation type="journal article" date="1984" name="J. Virol.">
        <title>Tumorigenic poxviruses: construction of the composite physical map of the Shope fibroma virus genome.</title>
        <authorList>
            <person name="Delange A.M."/>
            <person name="Macaulay C."/>
            <person name="Block W."/>
            <person name="Mueller T."/>
            <person name="McFadden G."/>
        </authorList>
    </citation>
    <scope>NUCLEOTIDE SEQUENCE [LARGE SCALE GENOMIC DNA]</scope>
    <source>
        <strain evidence="8 9">Kasza</strain>
    </source>
</reference>
<keyword evidence="4" id="KW-0426">Late protein</keyword>
<dbReference type="KEGG" id="vg:1486884"/>
<dbReference type="PIRSF" id="PIRSF003768">
    <property type="entry name" value="VAC_I5L"/>
    <property type="match status" value="1"/>
</dbReference>
<reference evidence="9" key="22">
    <citation type="journal article" date="1999" name="J. Virol.">
        <title>Myxoma virus encodes an alpha2,3-sialyltransferase that enhances virulence.</title>
        <authorList>
            <person name="Jackson R.J."/>
            <person name="Hall D.F."/>
            <person name="Kerr P.J."/>
        </authorList>
    </citation>
    <scope>NUCLEOTIDE SEQUENCE [LARGE SCALE GENOMIC DNA]</scope>
    <source>
        <strain evidence="9">Kasza</strain>
    </source>
</reference>